<protein>
    <submittedName>
        <fullName evidence="1">Uncharacterized protein</fullName>
    </submittedName>
</protein>
<proteinExistence type="predicted"/>
<evidence type="ECO:0000313" key="2">
    <source>
        <dbReference type="Proteomes" id="UP001279734"/>
    </source>
</evidence>
<organism evidence="1 2">
    <name type="scientific">Nepenthes gracilis</name>
    <name type="common">Slender pitcher plant</name>
    <dbReference type="NCBI Taxonomy" id="150966"/>
    <lineage>
        <taxon>Eukaryota</taxon>
        <taxon>Viridiplantae</taxon>
        <taxon>Streptophyta</taxon>
        <taxon>Embryophyta</taxon>
        <taxon>Tracheophyta</taxon>
        <taxon>Spermatophyta</taxon>
        <taxon>Magnoliopsida</taxon>
        <taxon>eudicotyledons</taxon>
        <taxon>Gunneridae</taxon>
        <taxon>Pentapetalae</taxon>
        <taxon>Caryophyllales</taxon>
        <taxon>Nepenthaceae</taxon>
        <taxon>Nepenthes</taxon>
    </lineage>
</organism>
<reference evidence="1" key="1">
    <citation type="submission" date="2023-05" db="EMBL/GenBank/DDBJ databases">
        <title>Nepenthes gracilis genome sequencing.</title>
        <authorList>
            <person name="Fukushima K."/>
        </authorList>
    </citation>
    <scope>NUCLEOTIDE SEQUENCE</scope>
    <source>
        <strain evidence="1">SING2019-196</strain>
    </source>
</reference>
<evidence type="ECO:0000313" key="1">
    <source>
        <dbReference type="EMBL" id="GMH26350.1"/>
    </source>
</evidence>
<dbReference type="AlphaFoldDB" id="A0AAD3TB92"/>
<dbReference type="EMBL" id="BSYO01000031">
    <property type="protein sequence ID" value="GMH26350.1"/>
    <property type="molecule type" value="Genomic_DNA"/>
</dbReference>
<keyword evidence="2" id="KW-1185">Reference proteome</keyword>
<sequence>MGCWSGPRTSRSSNPKVRAFGLEILICFRNSKEVVFSMEEMTGVHCAKGRGIFLVRELLRAEIVPNGRGELRCSNKSEIYASGAQSAESQDANK</sequence>
<name>A0AAD3TB92_NEPGR</name>
<accession>A0AAD3TB92</accession>
<dbReference type="Proteomes" id="UP001279734">
    <property type="component" value="Unassembled WGS sequence"/>
</dbReference>
<gene>
    <name evidence="1" type="ORF">Nepgr_028193</name>
</gene>
<comment type="caution">
    <text evidence="1">The sequence shown here is derived from an EMBL/GenBank/DDBJ whole genome shotgun (WGS) entry which is preliminary data.</text>
</comment>